<evidence type="ECO:0000313" key="16">
    <source>
        <dbReference type="Proteomes" id="UP001378592"/>
    </source>
</evidence>
<proteinExistence type="inferred from homology"/>
<keyword evidence="6" id="KW-0227">DNA damage</keyword>
<dbReference type="InterPro" id="IPR003395">
    <property type="entry name" value="RecF/RecN/SMC_N"/>
</dbReference>
<dbReference type="GO" id="GO:0003697">
    <property type="term" value="F:single-stranded DNA binding"/>
    <property type="evidence" value="ECO:0007669"/>
    <property type="project" value="TreeGrafter"/>
</dbReference>
<evidence type="ECO:0000259" key="14">
    <source>
        <dbReference type="Pfam" id="PF02463"/>
    </source>
</evidence>
<evidence type="ECO:0000256" key="7">
    <source>
        <dbReference type="ARBA" id="ARBA00022840"/>
    </source>
</evidence>
<protein>
    <recommendedName>
        <fullName evidence="14">RecF/RecN/SMC N-terminal domain-containing protein</fullName>
    </recommendedName>
</protein>
<comment type="subcellular location">
    <subcellularLocation>
        <location evidence="2">Chromosome</location>
    </subcellularLocation>
    <subcellularLocation>
        <location evidence="1">Nucleus</location>
    </subcellularLocation>
</comment>
<evidence type="ECO:0000256" key="13">
    <source>
        <dbReference type="SAM" id="MobiDB-lite"/>
    </source>
</evidence>
<keyword evidence="8 12" id="KW-0175">Coiled coil</keyword>
<dbReference type="PANTHER" id="PTHR19306">
    <property type="entry name" value="STRUCTURAL MAINTENANCE OF CHROMOSOMES 5,6 SMC5, SMC6"/>
    <property type="match status" value="1"/>
</dbReference>
<sequence length="1093" mass="125576">MPSAKRSSSNELGNDDTSKKKTKRHSEELQRSSTSDLSTSRVNYGASTSRSQVACTIGNEEKVAGYIEKVYMKNFMCHSALEVTLNSKINFIVGRNGSGKSAILAAVVIALGCKASTTNRASSLKDFVKNGANSALVQVTLSNEGLYAYKPEVYGSKIIIARSIFAGSTPSSYKFKSAKGEIISTKREELEKIITAFNIQVDNPISVLNQDTARTFLATADPKLKYTLFMKATKLEDVDQLHAKTLSCEATVASRLKLRKESMRSLQNEIDELEKKVNALRKLEEVRREAVNLENEYFWALARDEEKVLANMQSKIDKEKESIQPLKNRLEKRKQELKMKLEAQKETKAEIGDMDGKVKDINERLQKATSEFKDRHSAYKNSLLKYKHLLKEKEKYKQDCNAVKHEVEKHRGAQENLQERKRLTEEVEKCNMELGKYDSVIKSTELEQQQLRDEAYELRGKVSSLQMDKKRRENDIRMKKHQLEKLKSETDNLSIYGEWMPRLVRRIEDCYKQNKFVRKPLGPLGSLVKVEDAKWTPAIEKELGSTCQFFAVHCAKDSQILQGLFKELRLSRNPGILVSKFTDKLHNIHGSCVKAPGYQNIYDVLRISEVNAANALIDANGIEGILLIPTPKEAVRMMSKNVPKNCRKAITLEGDTYFPFPDYRMYAGSGKLRARFLQINKQDMIDQLYSEVEADMQSLIAYDTQMREINVMIDKNRAMTDDVCRRITELRSLKARLIKQKSEFESAMDLLPDPQHFLMLNEELKNLEKKGEDVRKECEEVNRESDNLKELSQNAAEAVKAIQAEREDIDKSMQKLQLEITNQKDIVRKIESKVKDLELAYAEHCSNVEQMVVSLKNQEKQTEVVVNHALSMCPQRLETTRPAQVIQNLIKDLKTYQDMVEEENGVTEEVVEILEEKKKKYQANMDQMNEIELGLKALSKSLVSRKKLYLRIRRVMQLKVSYMFKPLLRTRGYKGSMDFDDSARTLNVEIAPAQETERRETKSLSGGERSYSTVSFILSLWECVEPPFYFMDEFDVFMDKVNRRIVINNLIWYAQQNKKHQYVFLTPQDTSQITTSEDVTIYRLDDPERTAAN</sequence>
<dbReference type="InterPro" id="IPR036277">
    <property type="entry name" value="SMC_hinge_sf"/>
</dbReference>
<keyword evidence="16" id="KW-1185">Reference proteome</keyword>
<keyword evidence="7" id="KW-0067">ATP-binding</keyword>
<organism evidence="15 16">
    <name type="scientific">Gryllus longicercus</name>
    <dbReference type="NCBI Taxonomy" id="2509291"/>
    <lineage>
        <taxon>Eukaryota</taxon>
        <taxon>Metazoa</taxon>
        <taxon>Ecdysozoa</taxon>
        <taxon>Arthropoda</taxon>
        <taxon>Hexapoda</taxon>
        <taxon>Insecta</taxon>
        <taxon>Pterygota</taxon>
        <taxon>Neoptera</taxon>
        <taxon>Polyneoptera</taxon>
        <taxon>Orthoptera</taxon>
        <taxon>Ensifera</taxon>
        <taxon>Gryllidea</taxon>
        <taxon>Grylloidea</taxon>
        <taxon>Gryllidae</taxon>
        <taxon>Gryllinae</taxon>
        <taxon>Gryllus</taxon>
    </lineage>
</organism>
<dbReference type="GO" id="GO:0005634">
    <property type="term" value="C:nucleus"/>
    <property type="evidence" value="ECO:0007669"/>
    <property type="project" value="UniProtKB-SubCell"/>
</dbReference>
<dbReference type="GO" id="GO:0051276">
    <property type="term" value="P:chromosome organization"/>
    <property type="evidence" value="ECO:0007669"/>
    <property type="project" value="InterPro"/>
</dbReference>
<dbReference type="Proteomes" id="UP001378592">
    <property type="component" value="Unassembled WGS sequence"/>
</dbReference>
<evidence type="ECO:0000256" key="6">
    <source>
        <dbReference type="ARBA" id="ARBA00022763"/>
    </source>
</evidence>
<evidence type="ECO:0000256" key="9">
    <source>
        <dbReference type="ARBA" id="ARBA00023172"/>
    </source>
</evidence>
<evidence type="ECO:0000256" key="10">
    <source>
        <dbReference type="ARBA" id="ARBA00023204"/>
    </source>
</evidence>
<keyword evidence="10" id="KW-0234">DNA repair</keyword>
<dbReference type="GO" id="GO:0035861">
    <property type="term" value="C:site of double-strand break"/>
    <property type="evidence" value="ECO:0007669"/>
    <property type="project" value="TreeGrafter"/>
</dbReference>
<feature type="coiled-coil region" evidence="12">
    <location>
        <begin position="386"/>
        <end position="433"/>
    </location>
</feature>
<keyword evidence="11" id="KW-0539">Nucleus</keyword>
<keyword evidence="9" id="KW-0233">DNA recombination</keyword>
<dbReference type="Gene3D" id="3.40.50.300">
    <property type="entry name" value="P-loop containing nucleotide triphosphate hydrolases"/>
    <property type="match status" value="2"/>
</dbReference>
<feature type="region of interest" description="Disordered" evidence="13">
    <location>
        <begin position="1"/>
        <end position="43"/>
    </location>
</feature>
<feature type="coiled-coil region" evidence="12">
    <location>
        <begin position="757"/>
        <end position="840"/>
    </location>
</feature>
<dbReference type="PANTHER" id="PTHR19306:SF6">
    <property type="entry name" value="STRUCTURAL MAINTENANCE OF CHROMOSOMES PROTEIN 6"/>
    <property type="match status" value="1"/>
</dbReference>
<evidence type="ECO:0000256" key="11">
    <source>
        <dbReference type="ARBA" id="ARBA00023242"/>
    </source>
</evidence>
<accession>A0AAN9W3Y6</accession>
<evidence type="ECO:0000256" key="4">
    <source>
        <dbReference type="ARBA" id="ARBA00022454"/>
    </source>
</evidence>
<dbReference type="GO" id="GO:0003684">
    <property type="term" value="F:damaged DNA binding"/>
    <property type="evidence" value="ECO:0007669"/>
    <property type="project" value="TreeGrafter"/>
</dbReference>
<evidence type="ECO:0000256" key="3">
    <source>
        <dbReference type="ARBA" id="ARBA00006793"/>
    </source>
</evidence>
<keyword evidence="4" id="KW-0158">Chromosome</keyword>
<evidence type="ECO:0000256" key="8">
    <source>
        <dbReference type="ARBA" id="ARBA00023054"/>
    </source>
</evidence>
<dbReference type="GO" id="GO:0030915">
    <property type="term" value="C:Smc5-Smc6 complex"/>
    <property type="evidence" value="ECO:0007669"/>
    <property type="project" value="TreeGrafter"/>
</dbReference>
<name>A0AAN9W3Y6_9ORTH</name>
<evidence type="ECO:0000313" key="15">
    <source>
        <dbReference type="EMBL" id="KAK7869169.1"/>
    </source>
</evidence>
<reference evidence="15 16" key="1">
    <citation type="submission" date="2024-03" db="EMBL/GenBank/DDBJ databases">
        <title>The genome assembly and annotation of the cricket Gryllus longicercus Weissman &amp; Gray.</title>
        <authorList>
            <person name="Szrajer S."/>
            <person name="Gray D."/>
            <person name="Ylla G."/>
        </authorList>
    </citation>
    <scope>NUCLEOTIDE SEQUENCE [LARGE SCALE GENOMIC DNA]</scope>
    <source>
        <strain evidence="15">DAG 2021-001</strain>
        <tissue evidence="15">Whole body minus gut</tissue>
    </source>
</reference>
<dbReference type="EMBL" id="JAZDUA010000079">
    <property type="protein sequence ID" value="KAK7869169.1"/>
    <property type="molecule type" value="Genomic_DNA"/>
</dbReference>
<feature type="coiled-coil region" evidence="12">
    <location>
        <begin position="904"/>
        <end position="931"/>
    </location>
</feature>
<evidence type="ECO:0000256" key="1">
    <source>
        <dbReference type="ARBA" id="ARBA00004123"/>
    </source>
</evidence>
<dbReference type="SUPFAM" id="SSF75553">
    <property type="entry name" value="Smc hinge domain"/>
    <property type="match status" value="1"/>
</dbReference>
<dbReference type="GO" id="GO:0005524">
    <property type="term" value="F:ATP binding"/>
    <property type="evidence" value="ECO:0007669"/>
    <property type="project" value="UniProtKB-KW"/>
</dbReference>
<feature type="domain" description="RecF/RecN/SMC N-terminal" evidence="14">
    <location>
        <begin position="66"/>
        <end position="1069"/>
    </location>
</feature>
<comment type="caution">
    <text evidence="15">The sequence shown here is derived from an EMBL/GenBank/DDBJ whole genome shotgun (WGS) entry which is preliminary data.</text>
</comment>
<gene>
    <name evidence="15" type="ORF">R5R35_006621</name>
</gene>
<feature type="coiled-coil region" evidence="12">
    <location>
        <begin position="256"/>
        <end position="347"/>
    </location>
</feature>
<evidence type="ECO:0000256" key="12">
    <source>
        <dbReference type="SAM" id="Coils"/>
    </source>
</evidence>
<feature type="compositionally biased region" description="Polar residues" evidence="13">
    <location>
        <begin position="31"/>
        <end position="43"/>
    </location>
</feature>
<feature type="compositionally biased region" description="Polar residues" evidence="13">
    <location>
        <begin position="1"/>
        <end position="12"/>
    </location>
</feature>
<keyword evidence="5" id="KW-0547">Nucleotide-binding</keyword>
<dbReference type="Pfam" id="PF02463">
    <property type="entry name" value="SMC_N"/>
    <property type="match status" value="1"/>
</dbReference>
<dbReference type="AlphaFoldDB" id="A0AAN9W3Y6"/>
<dbReference type="GO" id="GO:0000724">
    <property type="term" value="P:double-strand break repair via homologous recombination"/>
    <property type="evidence" value="ECO:0007669"/>
    <property type="project" value="TreeGrafter"/>
</dbReference>
<evidence type="ECO:0000256" key="2">
    <source>
        <dbReference type="ARBA" id="ARBA00004286"/>
    </source>
</evidence>
<dbReference type="InterPro" id="IPR027417">
    <property type="entry name" value="P-loop_NTPase"/>
</dbReference>
<dbReference type="SUPFAM" id="SSF52540">
    <property type="entry name" value="P-loop containing nucleoside triphosphate hydrolases"/>
    <property type="match status" value="1"/>
</dbReference>
<comment type="similarity">
    <text evidence="3">Belongs to the SMC family. SMC6 subfamily.</text>
</comment>
<evidence type="ECO:0000256" key="5">
    <source>
        <dbReference type="ARBA" id="ARBA00022741"/>
    </source>
</evidence>